<dbReference type="AlphaFoldDB" id="A0A0F9ATU7"/>
<evidence type="ECO:0000313" key="5">
    <source>
        <dbReference type="EMBL" id="KKL12860.1"/>
    </source>
</evidence>
<protein>
    <recommendedName>
        <fullName evidence="4">Solute-binding protein family 5 domain-containing protein</fullName>
    </recommendedName>
</protein>
<keyword evidence="2" id="KW-0813">Transport</keyword>
<evidence type="ECO:0000256" key="3">
    <source>
        <dbReference type="ARBA" id="ARBA00022729"/>
    </source>
</evidence>
<proteinExistence type="inferred from homology"/>
<dbReference type="Gene3D" id="3.10.105.10">
    <property type="entry name" value="Dipeptide-binding Protein, Domain 3"/>
    <property type="match status" value="1"/>
</dbReference>
<accession>A0A0F9ATU7</accession>
<reference evidence="5" key="1">
    <citation type="journal article" date="2015" name="Nature">
        <title>Complex archaea that bridge the gap between prokaryotes and eukaryotes.</title>
        <authorList>
            <person name="Spang A."/>
            <person name="Saw J.H."/>
            <person name="Jorgensen S.L."/>
            <person name="Zaremba-Niedzwiedzka K."/>
            <person name="Martijn J."/>
            <person name="Lind A.E."/>
            <person name="van Eijk R."/>
            <person name="Schleper C."/>
            <person name="Guy L."/>
            <person name="Ettema T.J."/>
        </authorList>
    </citation>
    <scope>NUCLEOTIDE SEQUENCE</scope>
</reference>
<evidence type="ECO:0000259" key="4">
    <source>
        <dbReference type="Pfam" id="PF00496"/>
    </source>
</evidence>
<gene>
    <name evidence="5" type="ORF">LCGC14_2531540</name>
</gene>
<dbReference type="InterPro" id="IPR039424">
    <property type="entry name" value="SBP_5"/>
</dbReference>
<dbReference type="SUPFAM" id="SSF53850">
    <property type="entry name" value="Periplasmic binding protein-like II"/>
    <property type="match status" value="1"/>
</dbReference>
<feature type="non-terminal residue" evidence="5">
    <location>
        <position position="1"/>
    </location>
</feature>
<dbReference type="Gene3D" id="3.40.190.10">
    <property type="entry name" value="Periplasmic binding protein-like II"/>
    <property type="match status" value="1"/>
</dbReference>
<dbReference type="PANTHER" id="PTHR30290:SF9">
    <property type="entry name" value="OLIGOPEPTIDE-BINDING PROTEIN APPA"/>
    <property type="match status" value="1"/>
</dbReference>
<dbReference type="GO" id="GO:0015833">
    <property type="term" value="P:peptide transport"/>
    <property type="evidence" value="ECO:0007669"/>
    <property type="project" value="TreeGrafter"/>
</dbReference>
<evidence type="ECO:0000256" key="2">
    <source>
        <dbReference type="ARBA" id="ARBA00022448"/>
    </source>
</evidence>
<dbReference type="GO" id="GO:1904680">
    <property type="term" value="F:peptide transmembrane transporter activity"/>
    <property type="evidence" value="ECO:0007669"/>
    <property type="project" value="TreeGrafter"/>
</dbReference>
<dbReference type="InterPro" id="IPR000914">
    <property type="entry name" value="SBP_5_dom"/>
</dbReference>
<sequence>AEDALFTYELLADPDLPSDPRLGQLWRQVSCNAPDEFTLLCELSEPFAPFLSFTSIGLLPKHILEGMTAAEIFDSPFNQAPVGTGPFRLSTLNQAEAILKADPTYYGERPAIDEIEFRFFPNPSTAAAALSRGEVQGLLLGPSASQEDFDLLTSTEGLRAYTSNRTLILMLFLNNSQPPFDDSALREAVALSVNVDDVISNLLGGRAVHADSPIVPGTWAYNPQLEPRPHDPDKARELLDEAGWETTDDGVRQKDGNELRVSLMTDQDPKNLPVDDTKLVEKLPVKGEQIEITCPRCGAEDACGCDLSEADVPGAWAKDLTPIRVQEEGKQPHEMTPEEIQNEVFYTELARCYDDAETSQRFCYLALAGKHPAKLSHFAATLALYQTLGKTWVHSIGPLYKHLRPDSMFKPHLFAARVWRICYWVLKKLKVPKEIHRT</sequence>
<dbReference type="EMBL" id="LAZR01041095">
    <property type="protein sequence ID" value="KKL12860.1"/>
    <property type="molecule type" value="Genomic_DNA"/>
</dbReference>
<feature type="domain" description="Solute-binding protein family 5" evidence="4">
    <location>
        <begin position="1"/>
        <end position="268"/>
    </location>
</feature>
<keyword evidence="3" id="KW-0732">Signal</keyword>
<name>A0A0F9ATU7_9ZZZZ</name>
<organism evidence="5">
    <name type="scientific">marine sediment metagenome</name>
    <dbReference type="NCBI Taxonomy" id="412755"/>
    <lineage>
        <taxon>unclassified sequences</taxon>
        <taxon>metagenomes</taxon>
        <taxon>ecological metagenomes</taxon>
    </lineage>
</organism>
<evidence type="ECO:0000256" key="1">
    <source>
        <dbReference type="ARBA" id="ARBA00005695"/>
    </source>
</evidence>
<comment type="caution">
    <text evidence="5">The sequence shown here is derived from an EMBL/GenBank/DDBJ whole genome shotgun (WGS) entry which is preliminary data.</text>
</comment>
<dbReference type="PANTHER" id="PTHR30290">
    <property type="entry name" value="PERIPLASMIC BINDING COMPONENT OF ABC TRANSPORTER"/>
    <property type="match status" value="1"/>
</dbReference>
<comment type="similarity">
    <text evidence="1">Belongs to the bacterial solute-binding protein 5 family.</text>
</comment>
<dbReference type="Pfam" id="PF00496">
    <property type="entry name" value="SBP_bac_5"/>
    <property type="match status" value="1"/>
</dbReference>